<protein>
    <submittedName>
        <fullName evidence="1">Uncharacterized protein</fullName>
    </submittedName>
</protein>
<name>A0A1Y1WSS9_9FUNG</name>
<keyword evidence="2" id="KW-1185">Reference proteome</keyword>
<dbReference type="AlphaFoldDB" id="A0A1Y1WSS9"/>
<organism evidence="1 2">
    <name type="scientific">Anaeromyces robustus</name>
    <dbReference type="NCBI Taxonomy" id="1754192"/>
    <lineage>
        <taxon>Eukaryota</taxon>
        <taxon>Fungi</taxon>
        <taxon>Fungi incertae sedis</taxon>
        <taxon>Chytridiomycota</taxon>
        <taxon>Chytridiomycota incertae sedis</taxon>
        <taxon>Neocallimastigomycetes</taxon>
        <taxon>Neocallimastigales</taxon>
        <taxon>Neocallimastigaceae</taxon>
        <taxon>Anaeromyces</taxon>
    </lineage>
</organism>
<reference evidence="1 2" key="2">
    <citation type="submission" date="2016-08" db="EMBL/GenBank/DDBJ databases">
        <title>Pervasive Adenine N6-methylation of Active Genes in Fungi.</title>
        <authorList>
            <consortium name="DOE Joint Genome Institute"/>
            <person name="Mondo S.J."/>
            <person name="Dannebaum R.O."/>
            <person name="Kuo R.C."/>
            <person name="Labutti K."/>
            <person name="Haridas S."/>
            <person name="Kuo A."/>
            <person name="Salamov A."/>
            <person name="Ahrendt S.R."/>
            <person name="Lipzen A."/>
            <person name="Sullivan W."/>
            <person name="Andreopoulos W.B."/>
            <person name="Clum A."/>
            <person name="Lindquist E."/>
            <person name="Daum C."/>
            <person name="Ramamoorthy G.K."/>
            <person name="Gryganskyi A."/>
            <person name="Culley D."/>
            <person name="Magnuson J.K."/>
            <person name="James T.Y."/>
            <person name="O'Malley M.A."/>
            <person name="Stajich J.E."/>
            <person name="Spatafora J.W."/>
            <person name="Visel A."/>
            <person name="Grigoriev I.V."/>
        </authorList>
    </citation>
    <scope>NUCLEOTIDE SEQUENCE [LARGE SCALE GENOMIC DNA]</scope>
    <source>
        <strain evidence="1 2">S4</strain>
    </source>
</reference>
<proteinExistence type="predicted"/>
<dbReference type="Proteomes" id="UP000193944">
    <property type="component" value="Unassembled WGS sequence"/>
</dbReference>
<accession>A0A1Y1WSS9</accession>
<gene>
    <name evidence="1" type="ORF">BCR32DRAFT_284167</name>
</gene>
<evidence type="ECO:0000313" key="2">
    <source>
        <dbReference type="Proteomes" id="UP000193944"/>
    </source>
</evidence>
<comment type="caution">
    <text evidence="1">The sequence shown here is derived from an EMBL/GenBank/DDBJ whole genome shotgun (WGS) entry which is preliminary data.</text>
</comment>
<sequence>MYSEARKNHEFMMNLFNDRKLSATDDNLNEKISKLSNYVLKHKLDMNKPIPLANRLMRNISQPSSPITLSLNNVIDGRLLHNNTKTTTTTTIINIPNINNNINNYIPISSQQVSPSLIDIQIRPPLNAILPQNSKSNLLTTINETLKSVSTPVINLTVTIFDQFLSWLLRRFLSIHKASGSTPHLPQAQVVFSFTGFTLWQGSAQTGPVIKLALGFKYKCKIYEYTKGVDAEKKEKTDNKYGNK</sequence>
<evidence type="ECO:0000313" key="1">
    <source>
        <dbReference type="EMBL" id="ORX76455.1"/>
    </source>
</evidence>
<dbReference type="EMBL" id="MCFG01000298">
    <property type="protein sequence ID" value="ORX76455.1"/>
    <property type="molecule type" value="Genomic_DNA"/>
</dbReference>
<reference evidence="1 2" key="1">
    <citation type="submission" date="2016-08" db="EMBL/GenBank/DDBJ databases">
        <title>A Parts List for Fungal Cellulosomes Revealed by Comparative Genomics.</title>
        <authorList>
            <consortium name="DOE Joint Genome Institute"/>
            <person name="Haitjema C.H."/>
            <person name="Gilmore S.P."/>
            <person name="Henske J.K."/>
            <person name="Solomon K.V."/>
            <person name="De Groot R."/>
            <person name="Kuo A."/>
            <person name="Mondo S.J."/>
            <person name="Salamov A.A."/>
            <person name="Labutti K."/>
            <person name="Zhao Z."/>
            <person name="Chiniquy J."/>
            <person name="Barry K."/>
            <person name="Brewer H.M."/>
            <person name="Purvine S.O."/>
            <person name="Wright A.T."/>
            <person name="Boxma B."/>
            <person name="Van Alen T."/>
            <person name="Hackstein J.H."/>
            <person name="Baker S.E."/>
            <person name="Grigoriev I.V."/>
            <person name="O'Malley M.A."/>
        </authorList>
    </citation>
    <scope>NUCLEOTIDE SEQUENCE [LARGE SCALE GENOMIC DNA]</scope>
    <source>
        <strain evidence="1 2">S4</strain>
    </source>
</reference>